<dbReference type="InterPro" id="IPR034660">
    <property type="entry name" value="DinB/YfiT-like"/>
</dbReference>
<dbReference type="Proteomes" id="UP000431264">
    <property type="component" value="Unassembled WGS sequence"/>
</dbReference>
<dbReference type="Pfam" id="PF12867">
    <property type="entry name" value="DinB_2"/>
    <property type="match status" value="1"/>
</dbReference>
<keyword evidence="3" id="KW-1185">Reference proteome</keyword>
<gene>
    <name evidence="2" type="ORF">GOQ30_04100</name>
</gene>
<protein>
    <submittedName>
        <fullName evidence="2">DUF664 domain-containing protein</fullName>
    </submittedName>
</protein>
<dbReference type="SUPFAM" id="SSF109854">
    <property type="entry name" value="DinB/YfiT-like putative metalloenzymes"/>
    <property type="match status" value="1"/>
</dbReference>
<comment type="caution">
    <text evidence="2">The sequence shown here is derived from an EMBL/GenBank/DDBJ whole genome shotgun (WGS) entry which is preliminary data.</text>
</comment>
<organism evidence="2 3">
    <name type="scientific">Flavobacterium profundi</name>
    <dbReference type="NCBI Taxonomy" id="1774945"/>
    <lineage>
        <taxon>Bacteria</taxon>
        <taxon>Pseudomonadati</taxon>
        <taxon>Bacteroidota</taxon>
        <taxon>Flavobacteriia</taxon>
        <taxon>Flavobacteriales</taxon>
        <taxon>Flavobacteriaceae</taxon>
        <taxon>Flavobacterium</taxon>
    </lineage>
</organism>
<accession>A0A6I4IRR7</accession>
<evidence type="ECO:0000313" key="3">
    <source>
        <dbReference type="Proteomes" id="UP000431264"/>
    </source>
</evidence>
<dbReference type="EMBL" id="WQLW01000002">
    <property type="protein sequence ID" value="MVO08346.1"/>
    <property type="molecule type" value="Genomic_DNA"/>
</dbReference>
<name>A0A6I4IRR7_9FLAO</name>
<dbReference type="OrthoDB" id="9793216at2"/>
<evidence type="ECO:0000259" key="1">
    <source>
        <dbReference type="Pfam" id="PF12867"/>
    </source>
</evidence>
<sequence length="170" mass="19610">MIHFNENEFAPFYANYIAKSLQHTNIIEGLQQLRDENIAFFQAIPKDKLEYQYAVGKWTPKDILLHLIDAERIFSYRALRISRNDSTPLPGFEENDYVPFANANNRTIESLLEEYKAVRNATITLFDNLTEDQLLRVGIASNSTVSVRAIGSIIIGHELHHKSVLQERYL</sequence>
<evidence type="ECO:0000313" key="2">
    <source>
        <dbReference type="EMBL" id="MVO08346.1"/>
    </source>
</evidence>
<feature type="domain" description="DinB-like" evidence="1">
    <location>
        <begin position="30"/>
        <end position="162"/>
    </location>
</feature>
<dbReference type="InterPro" id="IPR024775">
    <property type="entry name" value="DinB-like"/>
</dbReference>
<proteinExistence type="predicted"/>
<reference evidence="3" key="1">
    <citation type="submission" date="2019-05" db="EMBL/GenBank/DDBJ databases">
        <title>Flavobacterium profundi sp. nov., isolated from a deep-sea seamount.</title>
        <authorList>
            <person name="Zhang D.-C."/>
        </authorList>
    </citation>
    <scope>NUCLEOTIDE SEQUENCE [LARGE SCALE GENOMIC DNA]</scope>
    <source>
        <strain evidence="3">TP390</strain>
    </source>
</reference>
<dbReference type="Gene3D" id="1.20.120.450">
    <property type="entry name" value="dinb family like domain"/>
    <property type="match status" value="1"/>
</dbReference>
<dbReference type="RefSeq" id="WP_140996738.1">
    <property type="nucleotide sequence ID" value="NZ_VDCZ01000002.1"/>
</dbReference>
<dbReference type="AlphaFoldDB" id="A0A6I4IRR7"/>